<proteinExistence type="predicted"/>
<evidence type="ECO:0000313" key="2">
    <source>
        <dbReference type="Proteomes" id="UP000036045"/>
    </source>
</evidence>
<sequence>MANRKKPKFKIGDTVVITIYGTVGKITDVKYLDHMHVYEVNKSEGLYLESSLQMLSEYDGEIMDSEKIDIEFRFFIGDLVKVKGYGSNLFKIMGFRTEIWRYKNDAWEDVIYELSRVSDGEWLEAGEDELTLVADADSADSFIQKLGLLYILDKKQKSIELKKANSSFQQTEKELLERSKEKKELIDGLLDIYNDYSILYSLFKDTEYEQVMKLTLRKLKLVSSRSDKDNETKI</sequence>
<dbReference type="EMBL" id="LDPH01000002">
    <property type="protein sequence ID" value="KLV27909.1"/>
    <property type="molecule type" value="Genomic_DNA"/>
</dbReference>
<keyword evidence="2" id="KW-1185">Reference proteome</keyword>
<accession>A0A0J1IPN0</accession>
<evidence type="ECO:0000313" key="1">
    <source>
        <dbReference type="EMBL" id="KLV27909.1"/>
    </source>
</evidence>
<comment type="caution">
    <text evidence="1">The sequence shown here is derived from an EMBL/GenBank/DDBJ whole genome shotgun (WGS) entry which is preliminary data.</text>
</comment>
<dbReference type="RefSeq" id="WP_047940463.1">
    <property type="nucleotide sequence ID" value="NZ_JAMAUJ010000010.1"/>
</dbReference>
<gene>
    <name evidence="1" type="ORF">ABW02_03160</name>
</gene>
<dbReference type="AlphaFoldDB" id="A0A0J1IPN0"/>
<organism evidence="1 2">
    <name type="scientific">Niallia circulans</name>
    <name type="common">Bacillus circulans</name>
    <dbReference type="NCBI Taxonomy" id="1397"/>
    <lineage>
        <taxon>Bacteria</taxon>
        <taxon>Bacillati</taxon>
        <taxon>Bacillota</taxon>
        <taxon>Bacilli</taxon>
        <taxon>Bacillales</taxon>
        <taxon>Bacillaceae</taxon>
        <taxon>Niallia</taxon>
    </lineage>
</organism>
<reference evidence="1 2" key="1">
    <citation type="submission" date="2015-05" db="EMBL/GenBank/DDBJ databases">
        <title>Whole genome sequence and identification of bacterial endophytes from Costus igneus.</title>
        <authorList>
            <person name="Lee Y.P."/>
            <person name="Gan H.M."/>
            <person name="Eng W."/>
            <person name="Wheatley M.S."/>
            <person name="Caraballo A."/>
            <person name="Polter S."/>
            <person name="Savka M.A."/>
            <person name="Hudson A.O."/>
        </authorList>
    </citation>
    <scope>NUCLEOTIDE SEQUENCE [LARGE SCALE GENOMIC DNA]</scope>
    <source>
        <strain evidence="1 2">RIT379</strain>
    </source>
</reference>
<dbReference type="OrthoDB" id="2629010at2"/>
<protein>
    <recommendedName>
        <fullName evidence="3">YodN</fullName>
    </recommendedName>
</protein>
<dbReference type="PATRIC" id="fig|1397.4.peg.1899"/>
<dbReference type="Proteomes" id="UP000036045">
    <property type="component" value="Unassembled WGS sequence"/>
</dbReference>
<evidence type="ECO:0008006" key="3">
    <source>
        <dbReference type="Google" id="ProtNLM"/>
    </source>
</evidence>
<name>A0A0J1IPN0_NIACI</name>